<dbReference type="Proteomes" id="UP000287519">
    <property type="component" value="Unassembled WGS sequence"/>
</dbReference>
<dbReference type="GO" id="GO:0016651">
    <property type="term" value="F:oxidoreductase activity, acting on NAD(P)H"/>
    <property type="evidence" value="ECO:0007669"/>
    <property type="project" value="TreeGrafter"/>
</dbReference>
<dbReference type="GO" id="GO:0005737">
    <property type="term" value="C:cytoplasm"/>
    <property type="evidence" value="ECO:0007669"/>
    <property type="project" value="TreeGrafter"/>
</dbReference>
<evidence type="ECO:0000313" key="7">
    <source>
        <dbReference type="EMBL" id="GCE45094.1"/>
    </source>
</evidence>
<dbReference type="OrthoDB" id="3568330at2"/>
<dbReference type="Gene3D" id="3.50.50.60">
    <property type="entry name" value="FAD/NAD(P)-binding domain"/>
    <property type="match status" value="2"/>
</dbReference>
<dbReference type="InterPro" id="IPR023753">
    <property type="entry name" value="FAD/NAD-binding_dom"/>
</dbReference>
<dbReference type="Gene3D" id="3.30.390.30">
    <property type="match status" value="1"/>
</dbReference>
<dbReference type="PANTHER" id="PTHR43557">
    <property type="entry name" value="APOPTOSIS-INDUCING FACTOR 1"/>
    <property type="match status" value="1"/>
</dbReference>
<dbReference type="SUPFAM" id="SSF55424">
    <property type="entry name" value="FAD/NAD-linked reductases, dimerisation (C-terminal) domain"/>
    <property type="match status" value="1"/>
</dbReference>
<dbReference type="Pfam" id="PF14759">
    <property type="entry name" value="Reductase_C"/>
    <property type="match status" value="1"/>
</dbReference>
<proteinExistence type="predicted"/>
<dbReference type="EMBL" id="BHYM01000158">
    <property type="protein sequence ID" value="GCE45094.1"/>
    <property type="molecule type" value="Genomic_DNA"/>
</dbReference>
<comment type="cofactor">
    <cofactor evidence="1">
        <name>FAD</name>
        <dbReference type="ChEBI" id="CHEBI:57692"/>
    </cofactor>
</comment>
<protein>
    <submittedName>
        <fullName evidence="7">Ferredoxin reductase</fullName>
    </submittedName>
</protein>
<evidence type="ECO:0000259" key="5">
    <source>
        <dbReference type="Pfam" id="PF07992"/>
    </source>
</evidence>
<dbReference type="PANTHER" id="PTHR43557:SF2">
    <property type="entry name" value="RIESKE DOMAIN-CONTAINING PROTEIN-RELATED"/>
    <property type="match status" value="1"/>
</dbReference>
<evidence type="ECO:0000256" key="1">
    <source>
        <dbReference type="ARBA" id="ARBA00001974"/>
    </source>
</evidence>
<organism evidence="7 8">
    <name type="scientific">Rhodococcus wratislaviensis</name>
    <name type="common">Tsukamurella wratislaviensis</name>
    <dbReference type="NCBI Taxonomy" id="44752"/>
    <lineage>
        <taxon>Bacteria</taxon>
        <taxon>Bacillati</taxon>
        <taxon>Actinomycetota</taxon>
        <taxon>Actinomycetes</taxon>
        <taxon>Mycobacteriales</taxon>
        <taxon>Nocardiaceae</taxon>
        <taxon>Rhodococcus</taxon>
    </lineage>
</organism>
<evidence type="ECO:0000256" key="2">
    <source>
        <dbReference type="ARBA" id="ARBA00022630"/>
    </source>
</evidence>
<name>A0A402CN90_RHOWR</name>
<dbReference type="SUPFAM" id="SSF51905">
    <property type="entry name" value="FAD/NAD(P)-binding domain"/>
    <property type="match status" value="2"/>
</dbReference>
<sequence>MEHIIIAGAGHAGIQLADSLRTEGATAPITLVNAEPGLPYQRPPLSKDFLTAGEAPEMLPLKARRFFADNDITLIEANPIVSVKRAGRTVHLADRDSLSYSDLVLATGARNRTLQIPGANLRGVHYLRTAADATQLHDALATARTAVVIGAGFIGLEFAAAARARGIDVTVVEYGQRPMVRALSEPMSRHFATTHTADGIQLVFDESVTAFDGDGTRVRAAIGRSGERFPADLVVIGIGVEPNTELATTAGLSADRGVMVDSYLRTADEHIWAIGDCASFPCQQTGSVTRRESVQNAVDHARALARTLTGNPTEYHQLPWFWSHQGKHKLQIAGIADGCDHTALHGDPSTGKFSVLCFRDGVLTCVESVNHPAAHLAARKILASSAALTVGDVAAEGFDLKHAVREIQ</sequence>
<dbReference type="PRINTS" id="PR00411">
    <property type="entry name" value="PNDRDTASEI"/>
</dbReference>
<keyword evidence="4" id="KW-0560">Oxidoreductase</keyword>
<dbReference type="InterPro" id="IPR016156">
    <property type="entry name" value="FAD/NAD-linked_Rdtase_dimer_sf"/>
</dbReference>
<keyword evidence="3" id="KW-0274">FAD</keyword>
<keyword evidence="8" id="KW-1185">Reference proteome</keyword>
<dbReference type="AlphaFoldDB" id="A0A402CN90"/>
<dbReference type="RefSeq" id="WP_124396574.1">
    <property type="nucleotide sequence ID" value="NZ_BHYM01000158.1"/>
</dbReference>
<reference evidence="7 8" key="1">
    <citation type="submission" date="2018-11" db="EMBL/GenBank/DDBJ databases">
        <title>Microbial catabolism of amino acid.</title>
        <authorList>
            <person name="Hibi M."/>
            <person name="Ogawa J."/>
        </authorList>
    </citation>
    <scope>NUCLEOTIDE SEQUENCE [LARGE SCALE GENOMIC DNA]</scope>
    <source>
        <strain evidence="7 8">C31-06</strain>
    </source>
</reference>
<evidence type="ECO:0000256" key="3">
    <source>
        <dbReference type="ARBA" id="ARBA00022827"/>
    </source>
</evidence>
<feature type="domain" description="Reductase C-terminal" evidence="6">
    <location>
        <begin position="320"/>
        <end position="403"/>
    </location>
</feature>
<evidence type="ECO:0000313" key="8">
    <source>
        <dbReference type="Proteomes" id="UP000287519"/>
    </source>
</evidence>
<dbReference type="InterPro" id="IPR050446">
    <property type="entry name" value="FAD-oxidoreductase/Apoptosis"/>
</dbReference>
<dbReference type="PRINTS" id="PR00368">
    <property type="entry name" value="FADPNR"/>
</dbReference>
<dbReference type="InterPro" id="IPR036188">
    <property type="entry name" value="FAD/NAD-bd_sf"/>
</dbReference>
<gene>
    <name evidence="7" type="ORF">Rhow_001121</name>
</gene>
<comment type="caution">
    <text evidence="7">The sequence shown here is derived from an EMBL/GenBank/DDBJ whole genome shotgun (WGS) entry which is preliminary data.</text>
</comment>
<dbReference type="InterPro" id="IPR028202">
    <property type="entry name" value="Reductase_C"/>
</dbReference>
<dbReference type="Pfam" id="PF07992">
    <property type="entry name" value="Pyr_redox_2"/>
    <property type="match status" value="1"/>
</dbReference>
<keyword evidence="2" id="KW-0285">Flavoprotein</keyword>
<feature type="domain" description="FAD/NAD(P)-binding" evidence="5">
    <location>
        <begin position="3"/>
        <end position="301"/>
    </location>
</feature>
<evidence type="ECO:0000256" key="4">
    <source>
        <dbReference type="ARBA" id="ARBA00023002"/>
    </source>
</evidence>
<accession>A0A402CN90</accession>
<evidence type="ECO:0000259" key="6">
    <source>
        <dbReference type="Pfam" id="PF14759"/>
    </source>
</evidence>